<dbReference type="PROSITE" id="PS00028">
    <property type="entry name" value="ZINC_FINGER_C2H2_1"/>
    <property type="match status" value="1"/>
</dbReference>
<dbReference type="PANTHER" id="PTHR12246">
    <property type="entry name" value="PALMITOYLTRANSFERASE ZDHHC16"/>
    <property type="match status" value="1"/>
</dbReference>
<keyword evidence="2 8" id="KW-0808">Transferase</keyword>
<keyword evidence="5 8" id="KW-0472">Membrane</keyword>
<dbReference type="Pfam" id="PF01529">
    <property type="entry name" value="DHHC"/>
    <property type="match status" value="1"/>
</dbReference>
<comment type="similarity">
    <text evidence="8">Belongs to the DHHC palmitoyltransferase family.</text>
</comment>
<accession>A0A7R9A9J6</accession>
<keyword evidence="7" id="KW-0863">Zinc-finger</keyword>
<feature type="transmembrane region" description="Helical" evidence="8">
    <location>
        <begin position="223"/>
        <end position="245"/>
    </location>
</feature>
<dbReference type="InterPro" id="IPR039859">
    <property type="entry name" value="PFA4/ZDH16/20/ERF2-like"/>
</dbReference>
<evidence type="ECO:0000259" key="9">
    <source>
        <dbReference type="PROSITE" id="PS50157"/>
    </source>
</evidence>
<keyword evidence="7" id="KW-0862">Zinc</keyword>
<feature type="transmembrane region" description="Helical" evidence="8">
    <location>
        <begin position="56"/>
        <end position="74"/>
    </location>
</feature>
<keyword evidence="11" id="KW-1185">Reference proteome</keyword>
<feature type="transmembrane region" description="Helical" evidence="8">
    <location>
        <begin position="293"/>
        <end position="310"/>
    </location>
</feature>
<keyword evidence="3 8" id="KW-0812">Transmembrane</keyword>
<feature type="domain" description="C2H2-type" evidence="9">
    <location>
        <begin position="463"/>
        <end position="491"/>
    </location>
</feature>
<evidence type="ECO:0000256" key="3">
    <source>
        <dbReference type="ARBA" id="ARBA00022692"/>
    </source>
</evidence>
<dbReference type="EMBL" id="CAJPEV010002608">
    <property type="protein sequence ID" value="CAG0897466.1"/>
    <property type="molecule type" value="Genomic_DNA"/>
</dbReference>
<dbReference type="Proteomes" id="UP000677054">
    <property type="component" value="Unassembled WGS sequence"/>
</dbReference>
<evidence type="ECO:0000256" key="8">
    <source>
        <dbReference type="RuleBase" id="RU079119"/>
    </source>
</evidence>
<dbReference type="SMART" id="SM00355">
    <property type="entry name" value="ZnF_C2H2"/>
    <property type="match status" value="2"/>
</dbReference>
<name>A0A7R9A9J6_9CRUS</name>
<feature type="transmembrane region" description="Helical" evidence="8">
    <location>
        <begin position="80"/>
        <end position="100"/>
    </location>
</feature>
<gene>
    <name evidence="10" type="ORF">DSTB1V02_LOCUS9791</name>
</gene>
<dbReference type="GO" id="GO:0016020">
    <property type="term" value="C:membrane"/>
    <property type="evidence" value="ECO:0007669"/>
    <property type="project" value="UniProtKB-SubCell"/>
</dbReference>
<dbReference type="InterPro" id="IPR013087">
    <property type="entry name" value="Znf_C2H2_type"/>
</dbReference>
<evidence type="ECO:0000256" key="6">
    <source>
        <dbReference type="ARBA" id="ARBA00023315"/>
    </source>
</evidence>
<evidence type="ECO:0000256" key="4">
    <source>
        <dbReference type="ARBA" id="ARBA00022989"/>
    </source>
</evidence>
<dbReference type="GO" id="GO:0008270">
    <property type="term" value="F:zinc ion binding"/>
    <property type="evidence" value="ECO:0007669"/>
    <property type="project" value="UniProtKB-KW"/>
</dbReference>
<organism evidence="10">
    <name type="scientific">Darwinula stevensoni</name>
    <dbReference type="NCBI Taxonomy" id="69355"/>
    <lineage>
        <taxon>Eukaryota</taxon>
        <taxon>Metazoa</taxon>
        <taxon>Ecdysozoa</taxon>
        <taxon>Arthropoda</taxon>
        <taxon>Crustacea</taxon>
        <taxon>Oligostraca</taxon>
        <taxon>Ostracoda</taxon>
        <taxon>Podocopa</taxon>
        <taxon>Podocopida</taxon>
        <taxon>Darwinulocopina</taxon>
        <taxon>Darwinuloidea</taxon>
        <taxon>Darwinulidae</taxon>
        <taxon>Darwinula</taxon>
    </lineage>
</organism>
<keyword evidence="4 8" id="KW-1133">Transmembrane helix</keyword>
<dbReference type="PROSITE" id="PS50216">
    <property type="entry name" value="DHHC"/>
    <property type="match status" value="1"/>
</dbReference>
<dbReference type="EMBL" id="LR902125">
    <property type="protein sequence ID" value="CAD7250007.1"/>
    <property type="molecule type" value="Genomic_DNA"/>
</dbReference>
<dbReference type="GO" id="GO:0019706">
    <property type="term" value="F:protein-cysteine S-palmitoyltransferase activity"/>
    <property type="evidence" value="ECO:0007669"/>
    <property type="project" value="UniProtKB-EC"/>
</dbReference>
<feature type="transmembrane region" description="Helical" evidence="8">
    <location>
        <begin position="112"/>
        <end position="133"/>
    </location>
</feature>
<proteinExistence type="inferred from homology"/>
<dbReference type="AlphaFoldDB" id="A0A7R9A9J6"/>
<evidence type="ECO:0000256" key="5">
    <source>
        <dbReference type="ARBA" id="ARBA00023136"/>
    </source>
</evidence>
<dbReference type="EC" id="2.3.1.225" evidence="8"/>
<dbReference type="PROSITE" id="PS50157">
    <property type="entry name" value="ZINC_FINGER_C2H2_2"/>
    <property type="match status" value="1"/>
</dbReference>
<dbReference type="InterPro" id="IPR001594">
    <property type="entry name" value="Palmitoyltrfase_DHHC"/>
</dbReference>
<keyword evidence="7" id="KW-0479">Metal-binding</keyword>
<evidence type="ECO:0000256" key="7">
    <source>
        <dbReference type="PROSITE-ProRule" id="PRU00042"/>
    </source>
</evidence>
<evidence type="ECO:0000256" key="1">
    <source>
        <dbReference type="ARBA" id="ARBA00004141"/>
    </source>
</evidence>
<comment type="catalytic activity">
    <reaction evidence="8">
        <text>L-cysteinyl-[protein] + hexadecanoyl-CoA = S-hexadecanoyl-L-cysteinyl-[protein] + CoA</text>
        <dbReference type="Rhea" id="RHEA:36683"/>
        <dbReference type="Rhea" id="RHEA-COMP:10131"/>
        <dbReference type="Rhea" id="RHEA-COMP:11032"/>
        <dbReference type="ChEBI" id="CHEBI:29950"/>
        <dbReference type="ChEBI" id="CHEBI:57287"/>
        <dbReference type="ChEBI" id="CHEBI:57379"/>
        <dbReference type="ChEBI" id="CHEBI:74151"/>
        <dbReference type="EC" id="2.3.1.225"/>
    </reaction>
</comment>
<dbReference type="Gene3D" id="3.30.160.60">
    <property type="entry name" value="Classic Zinc Finger"/>
    <property type="match status" value="1"/>
</dbReference>
<evidence type="ECO:0000313" key="10">
    <source>
        <dbReference type="EMBL" id="CAD7250007.1"/>
    </source>
</evidence>
<sequence length="576" mass="64946">MAAHMPAGGGHVLGAPGRGLWGSWGGGGMGKEVGDLLALYFNSLFYNEHFQNGDRWGYGLEIILTPVFLFINCFSRSLGWLFVGGVVFFTGFVIFIAHWIGIPYYWEKSPVLCISLIILGYWLMINIIFHFTMGVLVSPGYPPCLLELSFPYAFLAPADAVSNSSCFFQDAAVPEVSAICKKCIAPKPPRTHHCSVCNRCILKMDHHCPWLNNCVGHYNHRYFYLYMVYMCLGCVFILVFGFRILMEQAFCSFKGDRQDGEKEGARKGFLQSIFVSHEILVCFNRMCHHFRTILLFILQIGLFGLELNTHDHRADLLLSTASLCLGTLVILGFLAYSHGRQISRGETSIEAHINKQMRKQFETAGLKELENVAGSVIKQSESPSSEARETTVIVHYATGKSTKEVSQLTQVPVDVVKKLVPKRQPYTQRRYGQKGKWMECPFCNESVKPILVQQHMRRHIFPWSCGHCGQGFPLQKSVTAHHRDMHPGLDSFFIQDQQEPVNVLRTFYRYQGMEEFTFLGVTYKCSQTTDLLPRRKKKKQLLAGSPSTITDVISSAVGPNELENLSAVTVADSQED</sequence>
<evidence type="ECO:0000313" key="11">
    <source>
        <dbReference type="Proteomes" id="UP000677054"/>
    </source>
</evidence>
<feature type="transmembrane region" description="Helical" evidence="8">
    <location>
        <begin position="316"/>
        <end position="336"/>
    </location>
</feature>
<protein>
    <recommendedName>
        <fullName evidence="8">Palmitoyltransferase</fullName>
        <ecNumber evidence="8">2.3.1.225</ecNumber>
    </recommendedName>
</protein>
<reference evidence="10" key="1">
    <citation type="submission" date="2020-11" db="EMBL/GenBank/DDBJ databases">
        <authorList>
            <person name="Tran Van P."/>
        </authorList>
    </citation>
    <scope>NUCLEOTIDE SEQUENCE</scope>
</reference>
<keyword evidence="6 8" id="KW-0012">Acyltransferase</keyword>
<comment type="subcellular location">
    <subcellularLocation>
        <location evidence="1">Membrane</location>
        <topology evidence="1">Multi-pass membrane protein</topology>
    </subcellularLocation>
</comment>
<comment type="domain">
    <text evidence="8">The DHHC domain is required for palmitoyltransferase activity.</text>
</comment>
<evidence type="ECO:0000256" key="2">
    <source>
        <dbReference type="ARBA" id="ARBA00022679"/>
    </source>
</evidence>
<dbReference type="OrthoDB" id="331948at2759"/>